<keyword evidence="3" id="KW-1185">Reference proteome</keyword>
<organism evidence="2 3">
    <name type="scientific">Phenylobacterium montanum</name>
    <dbReference type="NCBI Taxonomy" id="2823693"/>
    <lineage>
        <taxon>Bacteria</taxon>
        <taxon>Pseudomonadati</taxon>
        <taxon>Pseudomonadota</taxon>
        <taxon>Alphaproteobacteria</taxon>
        <taxon>Caulobacterales</taxon>
        <taxon>Caulobacteraceae</taxon>
        <taxon>Phenylobacterium</taxon>
    </lineage>
</organism>
<dbReference type="Gene3D" id="3.40.50.1820">
    <property type="entry name" value="alpha/beta hydrolase"/>
    <property type="match status" value="1"/>
</dbReference>
<dbReference type="PANTHER" id="PTHR43433">
    <property type="entry name" value="HYDROLASE, ALPHA/BETA FOLD FAMILY PROTEIN"/>
    <property type="match status" value="1"/>
</dbReference>
<dbReference type="GO" id="GO:0016787">
    <property type="term" value="F:hydrolase activity"/>
    <property type="evidence" value="ECO:0007669"/>
    <property type="project" value="UniProtKB-KW"/>
</dbReference>
<dbReference type="SUPFAM" id="SSF53474">
    <property type="entry name" value="alpha/beta-Hydrolases"/>
    <property type="match status" value="1"/>
</dbReference>
<gene>
    <name evidence="2" type="ORF">KCG34_18580</name>
</gene>
<accession>A0A975FY90</accession>
<feature type="domain" description="AB hydrolase-1" evidence="1">
    <location>
        <begin position="58"/>
        <end position="215"/>
    </location>
</feature>
<dbReference type="RefSeq" id="WP_211937105.1">
    <property type="nucleotide sequence ID" value="NZ_CP073078.1"/>
</dbReference>
<dbReference type="KEGG" id="caul:KCG34_18580"/>
<dbReference type="InterPro" id="IPR050471">
    <property type="entry name" value="AB_hydrolase"/>
</dbReference>
<dbReference type="Pfam" id="PF00561">
    <property type="entry name" value="Abhydrolase_1"/>
    <property type="match status" value="1"/>
</dbReference>
<dbReference type="InterPro" id="IPR000073">
    <property type="entry name" value="AB_hydrolase_1"/>
</dbReference>
<protein>
    <submittedName>
        <fullName evidence="2">Alpha/beta fold hydrolase</fullName>
    </submittedName>
</protein>
<evidence type="ECO:0000259" key="1">
    <source>
        <dbReference type="Pfam" id="PF00561"/>
    </source>
</evidence>
<reference evidence="2" key="1">
    <citation type="submission" date="2021-04" db="EMBL/GenBank/DDBJ databases">
        <title>The complete genome sequence of Caulobacter sp. S6.</title>
        <authorList>
            <person name="Tang Y."/>
            <person name="Ouyang W."/>
            <person name="Liu Q."/>
            <person name="Huang B."/>
            <person name="Guo Z."/>
            <person name="Lei P."/>
        </authorList>
    </citation>
    <scope>NUCLEOTIDE SEQUENCE</scope>
    <source>
        <strain evidence="2">S6</strain>
    </source>
</reference>
<proteinExistence type="predicted"/>
<dbReference type="Proteomes" id="UP000676409">
    <property type="component" value="Chromosome"/>
</dbReference>
<dbReference type="InterPro" id="IPR029058">
    <property type="entry name" value="AB_hydrolase_fold"/>
</dbReference>
<dbReference type="PANTHER" id="PTHR43433:SF5">
    <property type="entry name" value="AB HYDROLASE-1 DOMAIN-CONTAINING PROTEIN"/>
    <property type="match status" value="1"/>
</dbReference>
<dbReference type="AlphaFoldDB" id="A0A975FY90"/>
<dbReference type="EMBL" id="CP073078">
    <property type="protein sequence ID" value="QUD87053.1"/>
    <property type="molecule type" value="Genomic_DNA"/>
</dbReference>
<evidence type="ECO:0000313" key="3">
    <source>
        <dbReference type="Proteomes" id="UP000676409"/>
    </source>
</evidence>
<evidence type="ECO:0000313" key="2">
    <source>
        <dbReference type="EMBL" id="QUD87053.1"/>
    </source>
</evidence>
<sequence>MRRGSKILAGLILAILAYIAAGGALVAAEASHPMRGRLVDIGGRRMHLVCEGERNAEPTVLFEAGAFGFSADWGVVQDRVTAQGLHTCSYDRAGLGLSDPGPGPRDGLAAAKDLEALLKAAGEDGPFIMVGHSMAGTYMPLFAARNHDRIRGLVFIDAAPPEAIDQPQVRAFVEKFAAASRWAARGARIGLYQPLAGTWFGDKIGLTPVASAEKRRAFASPTHNRWASAEVDQWMNTAAEAKAAGPLDPAWPVAVITAGPVAGREAWKDLQATPARRSQHGYIDHVAAASHATLLGVSHADSVVRGVTFVRQAVAGQPESPPQQVAQSRATNP</sequence>
<keyword evidence="2" id="KW-0378">Hydrolase</keyword>
<name>A0A975FY90_9CAUL</name>